<keyword evidence="4" id="KW-1185">Reference proteome</keyword>
<evidence type="ECO:0000313" key="4">
    <source>
        <dbReference type="Proteomes" id="UP000294599"/>
    </source>
</evidence>
<protein>
    <submittedName>
        <fullName evidence="3">Putative membrane protein</fullName>
    </submittedName>
</protein>
<dbReference type="InterPro" id="IPR019251">
    <property type="entry name" value="DUF2231_TM"/>
</dbReference>
<name>A0A4V2UWY1_9GAMM</name>
<reference evidence="3 4" key="1">
    <citation type="submission" date="2019-03" db="EMBL/GenBank/DDBJ databases">
        <title>Genomic Encyclopedia of Type Strains, Phase IV (KMG-IV): sequencing the most valuable type-strain genomes for metagenomic binning, comparative biology and taxonomic classification.</title>
        <authorList>
            <person name="Goeker M."/>
        </authorList>
    </citation>
    <scope>NUCLEOTIDE SEQUENCE [LARGE SCALE GENOMIC DNA]</scope>
    <source>
        <strain evidence="3 4">DSM 21944</strain>
    </source>
</reference>
<dbReference type="OrthoDB" id="2873672at2"/>
<feature type="transmembrane region" description="Helical" evidence="1">
    <location>
        <begin position="62"/>
        <end position="84"/>
    </location>
</feature>
<dbReference type="Pfam" id="PF09990">
    <property type="entry name" value="DUF2231"/>
    <property type="match status" value="1"/>
</dbReference>
<dbReference type="Proteomes" id="UP000294599">
    <property type="component" value="Unassembled WGS sequence"/>
</dbReference>
<organism evidence="3 4">
    <name type="scientific">Pseudofulvimonas gallinarii</name>
    <dbReference type="NCBI Taxonomy" id="634155"/>
    <lineage>
        <taxon>Bacteria</taxon>
        <taxon>Pseudomonadati</taxon>
        <taxon>Pseudomonadota</taxon>
        <taxon>Gammaproteobacteria</taxon>
        <taxon>Lysobacterales</taxon>
        <taxon>Rhodanobacteraceae</taxon>
        <taxon>Pseudofulvimonas</taxon>
    </lineage>
</organism>
<keyword evidence="1" id="KW-1133">Transmembrane helix</keyword>
<accession>A0A4V2UWY1</accession>
<feature type="transmembrane region" description="Helical" evidence="1">
    <location>
        <begin position="127"/>
        <end position="146"/>
    </location>
</feature>
<gene>
    <name evidence="3" type="ORF">EDC25_101308</name>
</gene>
<keyword evidence="1" id="KW-0812">Transmembrane</keyword>
<comment type="caution">
    <text evidence="3">The sequence shown here is derived from an EMBL/GenBank/DDBJ whole genome shotgun (WGS) entry which is preliminary data.</text>
</comment>
<evidence type="ECO:0000313" key="3">
    <source>
        <dbReference type="EMBL" id="TCT01438.1"/>
    </source>
</evidence>
<feature type="transmembrane region" description="Helical" evidence="1">
    <location>
        <begin position="28"/>
        <end position="50"/>
    </location>
</feature>
<evidence type="ECO:0000256" key="1">
    <source>
        <dbReference type="SAM" id="Phobius"/>
    </source>
</evidence>
<dbReference type="EMBL" id="SMAF01000001">
    <property type="protein sequence ID" value="TCT01438.1"/>
    <property type="molecule type" value="Genomic_DNA"/>
</dbReference>
<feature type="domain" description="DUF2231" evidence="2">
    <location>
        <begin position="26"/>
        <end position="140"/>
    </location>
</feature>
<keyword evidence="1" id="KW-0472">Membrane</keyword>
<dbReference type="AlphaFoldDB" id="A0A4V2UWY1"/>
<feature type="transmembrane region" description="Helical" evidence="1">
    <location>
        <begin position="96"/>
        <end position="115"/>
    </location>
</feature>
<evidence type="ECO:0000259" key="2">
    <source>
        <dbReference type="Pfam" id="PF09990"/>
    </source>
</evidence>
<proteinExistence type="predicted"/>
<sequence length="152" mass="16364">MVAPPVEHRVGDRHVDHRYVIRVGMRPLHALLLGAAMASFSGTLATDIAYASTYEIQWSNFAAWLLVGGLVFGAMAMVCALLGLRRAHRTRFAGTHFLLWLATWVLAFFNALVHARDAWAIMPAAPVLSAATLIAGILSLVLGMVARTGGEA</sequence>
<dbReference type="RefSeq" id="WP_123522920.1">
    <property type="nucleotide sequence ID" value="NZ_JBHLWF010000003.1"/>
</dbReference>